<name>A0A0F9AKV8_9ZZZZ</name>
<dbReference type="EMBL" id="LAZR01057057">
    <property type="protein sequence ID" value="KKK72841.1"/>
    <property type="molecule type" value="Genomic_DNA"/>
</dbReference>
<proteinExistence type="predicted"/>
<sequence length="46" mass="5565">QLVGEWYDAEDGGQKEYLYNRLKLESLKLEDRDVPEDVKKILRRKQ</sequence>
<accession>A0A0F9AKV8</accession>
<evidence type="ECO:0000313" key="1">
    <source>
        <dbReference type="EMBL" id="KKK72841.1"/>
    </source>
</evidence>
<protein>
    <submittedName>
        <fullName evidence="1">Uncharacterized protein</fullName>
    </submittedName>
</protein>
<organism evidence="1">
    <name type="scientific">marine sediment metagenome</name>
    <dbReference type="NCBI Taxonomy" id="412755"/>
    <lineage>
        <taxon>unclassified sequences</taxon>
        <taxon>metagenomes</taxon>
        <taxon>ecological metagenomes</taxon>
    </lineage>
</organism>
<reference evidence="1" key="1">
    <citation type="journal article" date="2015" name="Nature">
        <title>Complex archaea that bridge the gap between prokaryotes and eukaryotes.</title>
        <authorList>
            <person name="Spang A."/>
            <person name="Saw J.H."/>
            <person name="Jorgensen S.L."/>
            <person name="Zaremba-Niedzwiedzka K."/>
            <person name="Martijn J."/>
            <person name="Lind A.E."/>
            <person name="van Eijk R."/>
            <person name="Schleper C."/>
            <person name="Guy L."/>
            <person name="Ettema T.J."/>
        </authorList>
    </citation>
    <scope>NUCLEOTIDE SEQUENCE</scope>
</reference>
<gene>
    <name evidence="1" type="ORF">LCGC14_2899820</name>
</gene>
<feature type="non-terminal residue" evidence="1">
    <location>
        <position position="1"/>
    </location>
</feature>
<comment type="caution">
    <text evidence="1">The sequence shown here is derived from an EMBL/GenBank/DDBJ whole genome shotgun (WGS) entry which is preliminary data.</text>
</comment>
<dbReference type="AlphaFoldDB" id="A0A0F9AKV8"/>